<dbReference type="InterPro" id="IPR018060">
    <property type="entry name" value="HTH_AraC"/>
</dbReference>
<dbReference type="SUPFAM" id="SSF46689">
    <property type="entry name" value="Homeodomain-like"/>
    <property type="match status" value="2"/>
</dbReference>
<organism evidence="5 6">
    <name type="scientific">Blautia obeum</name>
    <dbReference type="NCBI Taxonomy" id="40520"/>
    <lineage>
        <taxon>Bacteria</taxon>
        <taxon>Bacillati</taxon>
        <taxon>Bacillota</taxon>
        <taxon>Clostridia</taxon>
        <taxon>Lachnospirales</taxon>
        <taxon>Lachnospiraceae</taxon>
        <taxon>Blautia</taxon>
    </lineage>
</organism>
<accession>A0A174BVP1</accession>
<evidence type="ECO:0000256" key="2">
    <source>
        <dbReference type="ARBA" id="ARBA00023125"/>
    </source>
</evidence>
<keyword evidence="2" id="KW-0238">DNA-binding</keyword>
<dbReference type="CDD" id="cd02208">
    <property type="entry name" value="cupin_RmlC-like"/>
    <property type="match status" value="1"/>
</dbReference>
<dbReference type="GO" id="GO:0043565">
    <property type="term" value="F:sequence-specific DNA binding"/>
    <property type="evidence" value="ECO:0007669"/>
    <property type="project" value="InterPro"/>
</dbReference>
<evidence type="ECO:0000313" key="5">
    <source>
        <dbReference type="EMBL" id="CUO03576.1"/>
    </source>
</evidence>
<keyword evidence="1" id="KW-0805">Transcription regulation</keyword>
<sequence length="311" mass="36572">MQNQQPSTLKEIRVHGTQDFPCAFYQTGTRIKGNMVKHHWHEEVELLYFSGGEFCLEVNMERFNISEECFYFINPGELHSISVEKNGGCVENAVVFHMDMLSSAYALDQIQTNLIQPVQNGSIQFPRCLRKNESAFEPVRKSYEEIRNVFGGDSFRENYYDGEAVTDDITRQLFIKSALLRILAVLSANNLFEVTEKNHDRRIETIKTTLTYIQENYKEKIYIRDLADLIGMNEQYFCRFFKKVIGRSPMEYVNEYRIKKAIHYLKESDLTVTEICLECGYNNLGNFLREFRKYTSTTPLQYRRHLLKETQ</sequence>
<dbReference type="InterPro" id="IPR037923">
    <property type="entry name" value="HTH-like"/>
</dbReference>
<dbReference type="PANTHER" id="PTHR43280:SF2">
    <property type="entry name" value="HTH-TYPE TRANSCRIPTIONAL REGULATOR EXSA"/>
    <property type="match status" value="1"/>
</dbReference>
<dbReference type="InterPro" id="IPR009057">
    <property type="entry name" value="Homeodomain-like_sf"/>
</dbReference>
<feature type="domain" description="HTH araC/xylS-type" evidence="4">
    <location>
        <begin position="207"/>
        <end position="305"/>
    </location>
</feature>
<dbReference type="GO" id="GO:0003700">
    <property type="term" value="F:DNA-binding transcription factor activity"/>
    <property type="evidence" value="ECO:0007669"/>
    <property type="project" value="InterPro"/>
</dbReference>
<dbReference type="PROSITE" id="PS00041">
    <property type="entry name" value="HTH_ARAC_FAMILY_1"/>
    <property type="match status" value="1"/>
</dbReference>
<dbReference type="SMART" id="SM00342">
    <property type="entry name" value="HTH_ARAC"/>
    <property type="match status" value="1"/>
</dbReference>
<evidence type="ECO:0000256" key="3">
    <source>
        <dbReference type="ARBA" id="ARBA00023163"/>
    </source>
</evidence>
<name>A0A174BVP1_9FIRM</name>
<dbReference type="Proteomes" id="UP000095447">
    <property type="component" value="Unassembled WGS sequence"/>
</dbReference>
<dbReference type="Pfam" id="PF02311">
    <property type="entry name" value="AraC_binding"/>
    <property type="match status" value="1"/>
</dbReference>
<dbReference type="InterPro" id="IPR020449">
    <property type="entry name" value="Tscrpt_reg_AraC-type_HTH"/>
</dbReference>
<evidence type="ECO:0000313" key="6">
    <source>
        <dbReference type="Proteomes" id="UP000095447"/>
    </source>
</evidence>
<reference evidence="5 6" key="1">
    <citation type="submission" date="2015-09" db="EMBL/GenBank/DDBJ databases">
        <authorList>
            <consortium name="Pathogen Informatics"/>
        </authorList>
    </citation>
    <scope>NUCLEOTIDE SEQUENCE [LARGE SCALE GENOMIC DNA]</scope>
    <source>
        <strain evidence="5 6">2789STDY5608838</strain>
    </source>
</reference>
<keyword evidence="3" id="KW-0804">Transcription</keyword>
<dbReference type="PRINTS" id="PR00032">
    <property type="entry name" value="HTHARAC"/>
</dbReference>
<gene>
    <name evidence="5" type="primary">melR_4</name>
    <name evidence="5" type="ORF">ERS852395_01942</name>
</gene>
<dbReference type="Pfam" id="PF12833">
    <property type="entry name" value="HTH_18"/>
    <property type="match status" value="1"/>
</dbReference>
<evidence type="ECO:0000256" key="1">
    <source>
        <dbReference type="ARBA" id="ARBA00023015"/>
    </source>
</evidence>
<dbReference type="InterPro" id="IPR003313">
    <property type="entry name" value="AraC-bd"/>
</dbReference>
<dbReference type="InterPro" id="IPR018062">
    <property type="entry name" value="HTH_AraC-typ_CS"/>
</dbReference>
<dbReference type="PANTHER" id="PTHR43280">
    <property type="entry name" value="ARAC-FAMILY TRANSCRIPTIONAL REGULATOR"/>
    <property type="match status" value="1"/>
</dbReference>
<dbReference type="EMBL" id="CYZA01000009">
    <property type="protein sequence ID" value="CUO03576.1"/>
    <property type="molecule type" value="Genomic_DNA"/>
</dbReference>
<dbReference type="SUPFAM" id="SSF51215">
    <property type="entry name" value="Regulatory protein AraC"/>
    <property type="match status" value="1"/>
</dbReference>
<protein>
    <submittedName>
        <fullName evidence="5">Melibiose operon regulatory protein</fullName>
    </submittedName>
</protein>
<dbReference type="RefSeq" id="WP_055053490.1">
    <property type="nucleotide sequence ID" value="NZ_CYZA01000009.1"/>
</dbReference>
<dbReference type="PROSITE" id="PS01124">
    <property type="entry name" value="HTH_ARAC_FAMILY_2"/>
    <property type="match status" value="1"/>
</dbReference>
<evidence type="ECO:0000259" key="4">
    <source>
        <dbReference type="PROSITE" id="PS01124"/>
    </source>
</evidence>
<dbReference type="AlphaFoldDB" id="A0A174BVP1"/>
<dbReference type="Gene3D" id="2.60.120.10">
    <property type="entry name" value="Jelly Rolls"/>
    <property type="match status" value="1"/>
</dbReference>
<dbReference type="InterPro" id="IPR014710">
    <property type="entry name" value="RmlC-like_jellyroll"/>
</dbReference>
<dbReference type="Gene3D" id="1.10.10.60">
    <property type="entry name" value="Homeodomain-like"/>
    <property type="match status" value="2"/>
</dbReference>
<proteinExistence type="predicted"/>